<dbReference type="Gene3D" id="3.40.50.1970">
    <property type="match status" value="1"/>
</dbReference>
<protein>
    <recommendedName>
        <fullName evidence="4">hydroxyacid-oxoacid transhydrogenase</fullName>
        <ecNumber evidence="4">1.1.99.24</ecNumber>
    </recommendedName>
</protein>
<gene>
    <name evidence="11" type="ORF">SEMRO_66_G037280.1</name>
</gene>
<evidence type="ECO:0000256" key="4">
    <source>
        <dbReference type="ARBA" id="ARBA00013182"/>
    </source>
</evidence>
<evidence type="ECO:0000259" key="10">
    <source>
        <dbReference type="Pfam" id="PF25137"/>
    </source>
</evidence>
<dbReference type="Proteomes" id="UP001153069">
    <property type="component" value="Unassembled WGS sequence"/>
</dbReference>
<evidence type="ECO:0000256" key="6">
    <source>
        <dbReference type="ARBA" id="ARBA00023002"/>
    </source>
</evidence>
<dbReference type="SUPFAM" id="SSF56796">
    <property type="entry name" value="Dehydroquinate synthase-like"/>
    <property type="match status" value="1"/>
</dbReference>
<dbReference type="CDD" id="cd08190">
    <property type="entry name" value="HOT"/>
    <property type="match status" value="1"/>
</dbReference>
<comment type="subcellular location">
    <subcellularLocation>
        <location evidence="2">Mitochondrion</location>
    </subcellularLocation>
</comment>
<evidence type="ECO:0000313" key="12">
    <source>
        <dbReference type="Proteomes" id="UP001153069"/>
    </source>
</evidence>
<organism evidence="11 12">
    <name type="scientific">Seminavis robusta</name>
    <dbReference type="NCBI Taxonomy" id="568900"/>
    <lineage>
        <taxon>Eukaryota</taxon>
        <taxon>Sar</taxon>
        <taxon>Stramenopiles</taxon>
        <taxon>Ochrophyta</taxon>
        <taxon>Bacillariophyta</taxon>
        <taxon>Bacillariophyceae</taxon>
        <taxon>Bacillariophycidae</taxon>
        <taxon>Naviculales</taxon>
        <taxon>Naviculaceae</taxon>
        <taxon>Seminavis</taxon>
    </lineage>
</organism>
<comment type="catalytic activity">
    <reaction evidence="1">
        <text>(S)-3-hydroxybutanoate + 2-oxoglutarate = (R)-2-hydroxyglutarate + acetoacetate</text>
        <dbReference type="Rhea" id="RHEA:23048"/>
        <dbReference type="ChEBI" id="CHEBI:11047"/>
        <dbReference type="ChEBI" id="CHEBI:13705"/>
        <dbReference type="ChEBI" id="CHEBI:15801"/>
        <dbReference type="ChEBI" id="CHEBI:16810"/>
        <dbReference type="EC" id="1.1.99.24"/>
    </reaction>
</comment>
<keyword evidence="7" id="KW-0496">Mitochondrion</keyword>
<accession>A0A9N8DFE0</accession>
<comment type="similarity">
    <text evidence="3">Belongs to the iron-containing alcohol dehydrogenase family. Hydroxyacid-oxoacid transhydrogenase subfamily.</text>
</comment>
<comment type="caution">
    <text evidence="11">The sequence shown here is derived from an EMBL/GenBank/DDBJ whole genome shotgun (WGS) entry which is preliminary data.</text>
</comment>
<reference evidence="11" key="1">
    <citation type="submission" date="2020-06" db="EMBL/GenBank/DDBJ databases">
        <authorList>
            <consortium name="Plant Systems Biology data submission"/>
        </authorList>
    </citation>
    <scope>NUCLEOTIDE SEQUENCE</scope>
    <source>
        <strain evidence="11">D6</strain>
    </source>
</reference>
<feature type="domain" description="Alcohol dehydrogenase iron-type/glycerol dehydrogenase GldA" evidence="9">
    <location>
        <begin position="45"/>
        <end position="228"/>
    </location>
</feature>
<feature type="domain" description="Fe-containing alcohol dehydrogenase-like C-terminal" evidence="10">
    <location>
        <begin position="276"/>
        <end position="471"/>
    </location>
</feature>
<evidence type="ECO:0000313" key="11">
    <source>
        <dbReference type="EMBL" id="CAB9499681.1"/>
    </source>
</evidence>
<dbReference type="Pfam" id="PF25137">
    <property type="entry name" value="ADH_Fe_C"/>
    <property type="match status" value="1"/>
</dbReference>
<dbReference type="AlphaFoldDB" id="A0A9N8DFE0"/>
<evidence type="ECO:0000256" key="8">
    <source>
        <dbReference type="ARBA" id="ARBA00049496"/>
    </source>
</evidence>
<dbReference type="EMBL" id="CAICTM010000065">
    <property type="protein sequence ID" value="CAB9499681.1"/>
    <property type="molecule type" value="Genomic_DNA"/>
</dbReference>
<evidence type="ECO:0000259" key="9">
    <source>
        <dbReference type="Pfam" id="PF00465"/>
    </source>
</evidence>
<comment type="catalytic activity">
    <reaction evidence="8">
        <text>4-hydroxybutanoate + 2-oxoglutarate = (R)-2-hydroxyglutarate + succinate semialdehyde</text>
        <dbReference type="Rhea" id="RHEA:24734"/>
        <dbReference type="ChEBI" id="CHEBI:15801"/>
        <dbReference type="ChEBI" id="CHEBI:16724"/>
        <dbReference type="ChEBI" id="CHEBI:16810"/>
        <dbReference type="ChEBI" id="CHEBI:57706"/>
        <dbReference type="EC" id="1.1.99.24"/>
    </reaction>
</comment>
<keyword evidence="12" id="KW-1185">Reference proteome</keyword>
<dbReference type="InterPro" id="IPR042157">
    <property type="entry name" value="HOT"/>
</dbReference>
<keyword evidence="6" id="KW-0560">Oxidoreductase</keyword>
<dbReference type="GO" id="GO:0004022">
    <property type="term" value="F:alcohol dehydrogenase (NAD+) activity"/>
    <property type="evidence" value="ECO:0007669"/>
    <property type="project" value="InterPro"/>
</dbReference>
<proteinExistence type="inferred from homology"/>
<dbReference type="Gene3D" id="1.20.1090.10">
    <property type="entry name" value="Dehydroquinate synthase-like - alpha domain"/>
    <property type="match status" value="1"/>
</dbReference>
<evidence type="ECO:0000256" key="5">
    <source>
        <dbReference type="ARBA" id="ARBA00022946"/>
    </source>
</evidence>
<dbReference type="OrthoDB" id="339764at2759"/>
<evidence type="ECO:0000256" key="3">
    <source>
        <dbReference type="ARBA" id="ARBA00010005"/>
    </source>
</evidence>
<dbReference type="GO" id="GO:0047988">
    <property type="term" value="F:hydroxyacid-oxoacid transhydrogenase activity"/>
    <property type="evidence" value="ECO:0007669"/>
    <property type="project" value="UniProtKB-EC"/>
</dbReference>
<keyword evidence="5" id="KW-0809">Transit peptide</keyword>
<dbReference type="PANTHER" id="PTHR11496:SF83">
    <property type="entry name" value="HYDROXYACID-OXOACID TRANSHYDROGENASE, MITOCHONDRIAL"/>
    <property type="match status" value="1"/>
</dbReference>
<dbReference type="InterPro" id="IPR039697">
    <property type="entry name" value="Alcohol_dehydrogenase_Fe"/>
</dbReference>
<dbReference type="PANTHER" id="PTHR11496">
    <property type="entry name" value="ALCOHOL DEHYDROGENASE"/>
    <property type="match status" value="1"/>
</dbReference>
<dbReference type="GO" id="GO:0005739">
    <property type="term" value="C:mitochondrion"/>
    <property type="evidence" value="ECO:0007669"/>
    <property type="project" value="UniProtKB-SubCell"/>
</dbReference>
<dbReference type="InterPro" id="IPR001670">
    <property type="entry name" value="ADH_Fe/GldA"/>
</dbReference>
<sequence>MVSSFGIRALLSRRCHRLGLGLATRATYSSQPFENDPICELAASNLRFGPGSTAEVGADLKHVLSAERVVVFTDRNVRKLPCMQVLLESLETNGISSVVIYDQVRVEPTDASFQHAIDFLTNTVGTDNYDAVVALGGGSTMDTAKAANLYAAFPPKGGFFDYVNPPVGKGLPVPAISQGSLPPLIAIPTTAGTGSETTGVAIFDDTKTQSKTGIANRRLKPTLGIVDPLNTLTQPREVACYSGLDVLCHAIESYTALYFNKRPKPETPLQRPTYQGSNPISDIWALFALETAAQNLQLAISDPENEDARAKMLMASSAAGMGFGNAGVHLCHGMSYPVASQCKSYTPASGYDTDHPIVPHGLSVFVNAPAVFRFTGVANPERHRTCAQILSGASTAPKSKQVADADVGLWLADELMELAVRLDVPMGLRTFGYTEEDIPSLVQGTLPQHRVTKISPRPVGQAELEDLFADALDE</sequence>
<evidence type="ECO:0000256" key="7">
    <source>
        <dbReference type="ARBA" id="ARBA00023128"/>
    </source>
</evidence>
<dbReference type="Pfam" id="PF00465">
    <property type="entry name" value="Fe-ADH"/>
    <property type="match status" value="1"/>
</dbReference>
<evidence type="ECO:0000256" key="2">
    <source>
        <dbReference type="ARBA" id="ARBA00004173"/>
    </source>
</evidence>
<dbReference type="EC" id="1.1.99.24" evidence="4"/>
<name>A0A9N8DFE0_9STRA</name>
<dbReference type="InterPro" id="IPR056798">
    <property type="entry name" value="ADH_Fe_C"/>
</dbReference>
<dbReference type="GO" id="GO:0046872">
    <property type="term" value="F:metal ion binding"/>
    <property type="evidence" value="ECO:0007669"/>
    <property type="project" value="InterPro"/>
</dbReference>
<dbReference type="FunFam" id="3.40.50.1970:FF:000003">
    <property type="entry name" value="Alcohol dehydrogenase, iron-containing"/>
    <property type="match status" value="1"/>
</dbReference>
<evidence type="ECO:0000256" key="1">
    <source>
        <dbReference type="ARBA" id="ARBA00000813"/>
    </source>
</evidence>